<dbReference type="InterPro" id="IPR002401">
    <property type="entry name" value="Cyt_P450_E_grp-I"/>
</dbReference>
<comment type="cofactor">
    <cofactor evidence="2">
        <name>heme</name>
        <dbReference type="ChEBI" id="CHEBI:30413"/>
    </cofactor>
</comment>
<feature type="binding site" description="axial binding residue" evidence="2">
    <location>
        <position position="361"/>
    </location>
    <ligand>
        <name>heme</name>
        <dbReference type="ChEBI" id="CHEBI:30413"/>
    </ligand>
    <ligandPart>
        <name>Fe</name>
        <dbReference type="ChEBI" id="CHEBI:18248"/>
    </ligandPart>
</feature>
<dbReference type="PANTHER" id="PTHR47950:SF14">
    <property type="entry name" value="CYTOCHROME P450 76A2-LIKE ISOFORM X1"/>
    <property type="match status" value="1"/>
</dbReference>
<dbReference type="InterPro" id="IPR036396">
    <property type="entry name" value="Cyt_P450_sf"/>
</dbReference>
<comment type="similarity">
    <text evidence="1 3">Belongs to the cytochrome P450 family.</text>
</comment>
<keyword evidence="3" id="KW-0560">Oxidoreductase</keyword>
<keyword evidence="5" id="KW-1185">Reference proteome</keyword>
<dbReference type="GO" id="GO:0016705">
    <property type="term" value="F:oxidoreductase activity, acting on paired donors, with incorporation or reduction of molecular oxygen"/>
    <property type="evidence" value="ECO:0007669"/>
    <property type="project" value="InterPro"/>
</dbReference>
<dbReference type="CDD" id="cd11073">
    <property type="entry name" value="CYP76-like"/>
    <property type="match status" value="1"/>
</dbReference>
<dbReference type="Gene3D" id="1.10.630.10">
    <property type="entry name" value="Cytochrome P450"/>
    <property type="match status" value="1"/>
</dbReference>
<proteinExistence type="inferred from homology"/>
<accession>A0A2G5D5F9</accession>
<evidence type="ECO:0000256" key="3">
    <source>
        <dbReference type="RuleBase" id="RU000461"/>
    </source>
</evidence>
<dbReference type="EMBL" id="KZ305045">
    <property type="protein sequence ID" value="PIA38447.1"/>
    <property type="molecule type" value="Genomic_DNA"/>
</dbReference>
<protein>
    <recommendedName>
        <fullName evidence="6">Cytochrome P450</fullName>
    </recommendedName>
</protein>
<dbReference type="InParanoid" id="A0A2G5D5F9"/>
<keyword evidence="2 3" id="KW-0408">Iron</keyword>
<reference evidence="4 5" key="1">
    <citation type="submission" date="2017-09" db="EMBL/GenBank/DDBJ databases">
        <title>WGS assembly of Aquilegia coerulea Goldsmith.</title>
        <authorList>
            <person name="Hodges S."/>
            <person name="Kramer E."/>
            <person name="Nordborg M."/>
            <person name="Tomkins J."/>
            <person name="Borevitz J."/>
            <person name="Derieg N."/>
            <person name="Yan J."/>
            <person name="Mihaltcheva S."/>
            <person name="Hayes R.D."/>
            <person name="Rokhsar D."/>
        </authorList>
    </citation>
    <scope>NUCLEOTIDE SEQUENCE [LARGE SCALE GENOMIC DNA]</scope>
    <source>
        <strain evidence="5">cv. Goldsmith</strain>
    </source>
</reference>
<dbReference type="Pfam" id="PF00067">
    <property type="entry name" value="p450"/>
    <property type="match status" value="1"/>
</dbReference>
<dbReference type="InterPro" id="IPR001128">
    <property type="entry name" value="Cyt_P450"/>
</dbReference>
<gene>
    <name evidence="4" type="ORF">AQUCO_02800274v1</name>
</gene>
<dbReference type="STRING" id="218851.A0A2G5D5F9"/>
<dbReference type="PRINTS" id="PR00463">
    <property type="entry name" value="EP450I"/>
</dbReference>
<evidence type="ECO:0000313" key="5">
    <source>
        <dbReference type="Proteomes" id="UP000230069"/>
    </source>
</evidence>
<evidence type="ECO:0000256" key="2">
    <source>
        <dbReference type="PIRSR" id="PIRSR602401-1"/>
    </source>
</evidence>
<evidence type="ECO:0000256" key="1">
    <source>
        <dbReference type="ARBA" id="ARBA00010617"/>
    </source>
</evidence>
<dbReference type="InterPro" id="IPR017972">
    <property type="entry name" value="Cyt_P450_CS"/>
</dbReference>
<dbReference type="GO" id="GO:0020037">
    <property type="term" value="F:heme binding"/>
    <property type="evidence" value="ECO:0007669"/>
    <property type="project" value="InterPro"/>
</dbReference>
<dbReference type="GO" id="GO:0004497">
    <property type="term" value="F:monooxygenase activity"/>
    <property type="evidence" value="ECO:0007669"/>
    <property type="project" value="UniProtKB-KW"/>
</dbReference>
<keyword evidence="3" id="KW-0503">Monooxygenase</keyword>
<dbReference type="GO" id="GO:0044550">
    <property type="term" value="P:secondary metabolite biosynthetic process"/>
    <property type="evidence" value="ECO:0007669"/>
    <property type="project" value="UniProtKB-ARBA"/>
</dbReference>
<dbReference type="OrthoDB" id="548633at2759"/>
<dbReference type="PRINTS" id="PR00385">
    <property type="entry name" value="P450"/>
</dbReference>
<sequence>MEMFQNHDLAFASRKTNEATGAHFYDKGSMALAQYGPYWRMLRRICTTELFTNNRINGTESLRSNGIDKLTRWLWEEAQKKGSVEVARFIALCTVNIIGNVTLTKDNIVDPELEEGTEFLASFGLATELSGKPNVADFFPFLRWFDPQNVLKNAKLAIAPPINFVSCFVKERLLERQKGQINARKDFLDVMLDFKGNQKNGETDAIMSERNISIVILELFMASTDTTTSTIEWAITELLRHPNIMKNVQMELDQVVGPNKNVKENDIGELPYLQAVVKETLRLHPPVPLLIPRKAVEDTEYMGYSIPKGTQIFVNIWAIGRDPDSWEEPLSFKPERFLSSGIDYKGQHFQYLPFGAGRRSCIGIMLAQRMLYLALGSLIHSFEWAFEDGVTPETIDMKEKFGTSLRKADPLNVVLKLKAENQDRKI</sequence>
<keyword evidence="2 3" id="KW-0349">Heme</keyword>
<evidence type="ECO:0008006" key="6">
    <source>
        <dbReference type="Google" id="ProtNLM"/>
    </source>
</evidence>
<evidence type="ECO:0000313" key="4">
    <source>
        <dbReference type="EMBL" id="PIA38447.1"/>
    </source>
</evidence>
<dbReference type="PROSITE" id="PS00086">
    <property type="entry name" value="CYTOCHROME_P450"/>
    <property type="match status" value="1"/>
</dbReference>
<dbReference type="Proteomes" id="UP000230069">
    <property type="component" value="Unassembled WGS sequence"/>
</dbReference>
<dbReference type="GO" id="GO:0005506">
    <property type="term" value="F:iron ion binding"/>
    <property type="evidence" value="ECO:0007669"/>
    <property type="project" value="InterPro"/>
</dbReference>
<name>A0A2G5D5F9_AQUCA</name>
<dbReference type="AlphaFoldDB" id="A0A2G5D5F9"/>
<dbReference type="FunFam" id="1.10.630.10:FF:000163">
    <property type="entry name" value="Geraniol 8-hydroxylase"/>
    <property type="match status" value="1"/>
</dbReference>
<keyword evidence="2 3" id="KW-0479">Metal-binding</keyword>
<dbReference type="SUPFAM" id="SSF48264">
    <property type="entry name" value="Cytochrome P450"/>
    <property type="match status" value="1"/>
</dbReference>
<dbReference type="PANTHER" id="PTHR47950">
    <property type="entry name" value="CYTOCHROME P450, FAMILY 76, SUBFAMILY C, POLYPEPTIDE 5-RELATED"/>
    <property type="match status" value="1"/>
</dbReference>
<organism evidence="4 5">
    <name type="scientific">Aquilegia coerulea</name>
    <name type="common">Rocky mountain columbine</name>
    <dbReference type="NCBI Taxonomy" id="218851"/>
    <lineage>
        <taxon>Eukaryota</taxon>
        <taxon>Viridiplantae</taxon>
        <taxon>Streptophyta</taxon>
        <taxon>Embryophyta</taxon>
        <taxon>Tracheophyta</taxon>
        <taxon>Spermatophyta</taxon>
        <taxon>Magnoliopsida</taxon>
        <taxon>Ranunculales</taxon>
        <taxon>Ranunculaceae</taxon>
        <taxon>Thalictroideae</taxon>
        <taxon>Aquilegia</taxon>
    </lineage>
</organism>